<dbReference type="AlphaFoldDB" id="K7YUU7"/>
<evidence type="ECO:0000256" key="2">
    <source>
        <dbReference type="ARBA" id="ARBA00006448"/>
    </source>
</evidence>
<keyword evidence="4 7" id="KW-0812">Transmembrane</keyword>
<dbReference type="Pfam" id="PF04239">
    <property type="entry name" value="DUF421"/>
    <property type="match status" value="1"/>
</dbReference>
<keyword evidence="6 7" id="KW-0472">Membrane</keyword>
<dbReference type="Gene3D" id="3.30.240.20">
    <property type="entry name" value="bsu07140 like domains"/>
    <property type="match status" value="1"/>
</dbReference>
<proteinExistence type="inferred from homology"/>
<keyword evidence="5 7" id="KW-1133">Transmembrane helix</keyword>
<dbReference type="HOGENOM" id="CLU_077149_3_1_7"/>
<evidence type="ECO:0000313" key="9">
    <source>
        <dbReference type="EMBL" id="AFY01418.1"/>
    </source>
</evidence>
<protein>
    <submittedName>
        <fullName evidence="9">Putative membrane protein</fullName>
    </submittedName>
</protein>
<feature type="transmembrane region" description="Helical" evidence="7">
    <location>
        <begin position="40"/>
        <end position="57"/>
    </location>
</feature>
<dbReference type="STRING" id="1069642.Bdt_1724"/>
<comment type="subcellular location">
    <subcellularLocation>
        <location evidence="1">Cell membrane</location>
        <topology evidence="1">Multi-pass membrane protein</topology>
    </subcellularLocation>
</comment>
<dbReference type="InterPro" id="IPR023090">
    <property type="entry name" value="UPF0702_alpha/beta_dom_sf"/>
</dbReference>
<reference evidence="9 10" key="1">
    <citation type="journal article" date="2012" name="BMC Genomics">
        <title>Genome analysis of a simultaneously predatory and prey-independent, novel Bdellovibrio bacteriovorus from the River Tiber, supports in silico predictions of both ancient and recent lateral gene transfer from diverse bacteria.</title>
        <authorList>
            <person name="Hobley L."/>
            <person name="Lerner T.R."/>
            <person name="Williams L.E."/>
            <person name="Lambert C."/>
            <person name="Till R."/>
            <person name="Milner D.S."/>
            <person name="Basford S.M."/>
            <person name="Capeness M.J."/>
            <person name="Fenton A.K."/>
            <person name="Atterbury R.J."/>
            <person name="Harris M.A."/>
            <person name="Sockett R.E."/>
        </authorList>
    </citation>
    <scope>NUCLEOTIDE SEQUENCE [LARGE SCALE GENOMIC DNA]</scope>
    <source>
        <strain evidence="9 10">Tiberius</strain>
    </source>
</reference>
<dbReference type="GO" id="GO:0005886">
    <property type="term" value="C:plasma membrane"/>
    <property type="evidence" value="ECO:0007669"/>
    <property type="project" value="UniProtKB-SubCell"/>
</dbReference>
<evidence type="ECO:0000256" key="1">
    <source>
        <dbReference type="ARBA" id="ARBA00004651"/>
    </source>
</evidence>
<sequence>MLLRVIGKKQIGEFAPFDFVLLLIISEAVSNGLISDEYSVTGALILAATLVAVNSFVDYLSYKFKKVEEVVEGEPRVIIQNGQVIEKVRTSEGITQSELEATLREHGLKSFSDVLLGVLETNGKISIVPVSSIPPRPKADESPRPF</sequence>
<dbReference type="InterPro" id="IPR007353">
    <property type="entry name" value="DUF421"/>
</dbReference>
<dbReference type="PATRIC" id="fig|1069642.3.peg.1706"/>
<keyword evidence="3" id="KW-1003">Cell membrane</keyword>
<name>K7YUU7_BDEBC</name>
<evidence type="ECO:0000256" key="7">
    <source>
        <dbReference type="SAM" id="Phobius"/>
    </source>
</evidence>
<dbReference type="EMBL" id="CP002930">
    <property type="protein sequence ID" value="AFY01418.1"/>
    <property type="molecule type" value="Genomic_DNA"/>
</dbReference>
<feature type="transmembrane region" description="Helical" evidence="7">
    <location>
        <begin position="12"/>
        <end position="34"/>
    </location>
</feature>
<evidence type="ECO:0000256" key="6">
    <source>
        <dbReference type="ARBA" id="ARBA00023136"/>
    </source>
</evidence>
<evidence type="ECO:0000256" key="5">
    <source>
        <dbReference type="ARBA" id="ARBA00022989"/>
    </source>
</evidence>
<accession>K7YUU7</accession>
<comment type="similarity">
    <text evidence="2">Belongs to the UPF0702 family.</text>
</comment>
<dbReference type="Proteomes" id="UP000010074">
    <property type="component" value="Chromosome"/>
</dbReference>
<evidence type="ECO:0000313" key="10">
    <source>
        <dbReference type="Proteomes" id="UP000010074"/>
    </source>
</evidence>
<dbReference type="PANTHER" id="PTHR34582">
    <property type="entry name" value="UPF0702 TRANSMEMBRANE PROTEIN YCAP"/>
    <property type="match status" value="1"/>
</dbReference>
<feature type="domain" description="YetF C-terminal" evidence="8">
    <location>
        <begin position="63"/>
        <end position="132"/>
    </location>
</feature>
<dbReference type="PANTHER" id="PTHR34582:SF6">
    <property type="entry name" value="UPF0702 TRANSMEMBRANE PROTEIN YCAP"/>
    <property type="match status" value="1"/>
</dbReference>
<dbReference type="KEGG" id="bbat:Bdt_1724"/>
<gene>
    <name evidence="9" type="ORF">Bdt_1724</name>
</gene>
<evidence type="ECO:0000259" key="8">
    <source>
        <dbReference type="Pfam" id="PF04239"/>
    </source>
</evidence>
<organism evidence="9 10">
    <name type="scientific">Bdellovibrio bacteriovorus str. Tiberius</name>
    <dbReference type="NCBI Taxonomy" id="1069642"/>
    <lineage>
        <taxon>Bacteria</taxon>
        <taxon>Pseudomonadati</taxon>
        <taxon>Bdellovibrionota</taxon>
        <taxon>Bdellovibrionia</taxon>
        <taxon>Bdellovibrionales</taxon>
        <taxon>Pseudobdellovibrionaceae</taxon>
        <taxon>Bdellovibrio</taxon>
    </lineage>
</organism>
<evidence type="ECO:0000256" key="4">
    <source>
        <dbReference type="ARBA" id="ARBA00022692"/>
    </source>
</evidence>
<evidence type="ECO:0000256" key="3">
    <source>
        <dbReference type="ARBA" id="ARBA00022475"/>
    </source>
</evidence>